<dbReference type="EMBL" id="ARYH01000001">
    <property type="protein sequence ID" value="KCZ85600.1"/>
    <property type="molecule type" value="Genomic_DNA"/>
</dbReference>
<dbReference type="Proteomes" id="UP000027446">
    <property type="component" value="Unassembled WGS sequence"/>
</dbReference>
<sequence length="64" mass="7529">MNSFSCTLDPQLLKTFYKGVPNGCRVFAWSYYYSINKLLEIKTFEIAILRGERELINTLRYSPD</sequence>
<name>A0A069E5N1_9PROT</name>
<keyword evidence="2" id="KW-1185">Reference proteome</keyword>
<reference evidence="1 2" key="1">
    <citation type="journal article" date="2014" name="Antonie Van Leeuwenhoek">
        <title>Hyphomonas beringensis sp. nov. and Hyphomonas chukchiensis sp. nov., isolated from surface seawater of the Bering Sea and Chukchi Sea.</title>
        <authorList>
            <person name="Li C."/>
            <person name="Lai Q."/>
            <person name="Li G."/>
            <person name="Dong C."/>
            <person name="Wang J."/>
            <person name="Liao Y."/>
            <person name="Shao Z."/>
        </authorList>
    </citation>
    <scope>NUCLEOTIDE SEQUENCE [LARGE SCALE GENOMIC DNA]</scope>
    <source>
        <strain evidence="1 2">MHS-3</strain>
    </source>
</reference>
<accession>A0A069E5N1</accession>
<protein>
    <submittedName>
        <fullName evidence="1">Uncharacterized protein</fullName>
    </submittedName>
</protein>
<dbReference type="AlphaFoldDB" id="A0A069E5N1"/>
<evidence type="ECO:0000313" key="1">
    <source>
        <dbReference type="EMBL" id="KCZ85600.1"/>
    </source>
</evidence>
<proteinExistence type="predicted"/>
<evidence type="ECO:0000313" key="2">
    <source>
        <dbReference type="Proteomes" id="UP000027446"/>
    </source>
</evidence>
<organism evidence="1 2">
    <name type="scientific">Hyphomonas adhaerens MHS-3</name>
    <dbReference type="NCBI Taxonomy" id="1280949"/>
    <lineage>
        <taxon>Bacteria</taxon>
        <taxon>Pseudomonadati</taxon>
        <taxon>Pseudomonadota</taxon>
        <taxon>Alphaproteobacteria</taxon>
        <taxon>Hyphomonadales</taxon>
        <taxon>Hyphomonadaceae</taxon>
        <taxon>Hyphomonas</taxon>
    </lineage>
</organism>
<comment type="caution">
    <text evidence="1">The sequence shown here is derived from an EMBL/GenBank/DDBJ whole genome shotgun (WGS) entry which is preliminary data.</text>
</comment>
<gene>
    <name evidence="1" type="ORF">HAD_07945</name>
</gene>